<keyword evidence="2" id="KW-1133">Transmembrane helix</keyword>
<evidence type="ECO:0000256" key="2">
    <source>
        <dbReference type="SAM" id="Phobius"/>
    </source>
</evidence>
<keyword evidence="1" id="KW-0175">Coiled coil</keyword>
<evidence type="ECO:0008006" key="5">
    <source>
        <dbReference type="Google" id="ProtNLM"/>
    </source>
</evidence>
<feature type="coiled-coil region" evidence="1">
    <location>
        <begin position="85"/>
        <end position="182"/>
    </location>
</feature>
<dbReference type="KEGG" id="pseg:D3H65_13810"/>
<name>A0A3B7MPT1_9BACT</name>
<sequence>MSTTNYPSASPQNQPPKKDSKNLIIGLLAVGILGTWGYFLWDKNKSDQQITSLQTQYVAVDSSKNELQKSFDAAVIRLDSLTGYNNELEGKLSERNSEIQKMKNNIAAKLKKERLTEREKKELAAQITDLNSKINNLEQEVARLTQENQVLTTEKTQLTADKEKLSTDLATTNTAKQELEKKVDVASTLNASSIAITPIDERSGGKEKVTTTAKRVDKLVISFDVDNRIAAGGATDVYVAVTDPEGKPVTVEALGSGTFTTREEGDKFYTFKMPVTIETGKKVHVEYPWKQNSGFKRGNYKIEVYHNGFKIGEGVRELKKGGIFG</sequence>
<reference evidence="3 4" key="1">
    <citation type="submission" date="2018-09" db="EMBL/GenBank/DDBJ databases">
        <title>Genome sequencing of strain 6GH32-13.</title>
        <authorList>
            <person name="Weon H.-Y."/>
            <person name="Heo J."/>
            <person name="Kwon S.-W."/>
        </authorList>
    </citation>
    <scope>NUCLEOTIDE SEQUENCE [LARGE SCALE GENOMIC DNA]</scope>
    <source>
        <strain evidence="3 4">5GH32-13</strain>
    </source>
</reference>
<dbReference type="AlphaFoldDB" id="A0A3B7MPT1"/>
<proteinExistence type="predicted"/>
<dbReference type="Gene3D" id="1.10.287.1490">
    <property type="match status" value="1"/>
</dbReference>
<accession>A0A3B7MPT1</accession>
<dbReference type="OrthoDB" id="1115172at2"/>
<dbReference type="RefSeq" id="WP_119050878.1">
    <property type="nucleotide sequence ID" value="NZ_CP032157.1"/>
</dbReference>
<dbReference type="EMBL" id="CP032157">
    <property type="protein sequence ID" value="AXY74996.1"/>
    <property type="molecule type" value="Genomic_DNA"/>
</dbReference>
<keyword evidence="2" id="KW-0472">Membrane</keyword>
<organism evidence="3 4">
    <name type="scientific">Paraflavitalea soli</name>
    <dbReference type="NCBI Taxonomy" id="2315862"/>
    <lineage>
        <taxon>Bacteria</taxon>
        <taxon>Pseudomonadati</taxon>
        <taxon>Bacteroidota</taxon>
        <taxon>Chitinophagia</taxon>
        <taxon>Chitinophagales</taxon>
        <taxon>Chitinophagaceae</taxon>
        <taxon>Paraflavitalea</taxon>
    </lineage>
</organism>
<keyword evidence="4" id="KW-1185">Reference proteome</keyword>
<dbReference type="Proteomes" id="UP000263900">
    <property type="component" value="Chromosome"/>
</dbReference>
<protein>
    <recommendedName>
        <fullName evidence="5">Chromosome partitioning protein ParA</fullName>
    </recommendedName>
</protein>
<evidence type="ECO:0000256" key="1">
    <source>
        <dbReference type="SAM" id="Coils"/>
    </source>
</evidence>
<feature type="transmembrane region" description="Helical" evidence="2">
    <location>
        <begin position="23"/>
        <end position="41"/>
    </location>
</feature>
<evidence type="ECO:0000313" key="4">
    <source>
        <dbReference type="Proteomes" id="UP000263900"/>
    </source>
</evidence>
<gene>
    <name evidence="3" type="ORF">D3H65_13810</name>
</gene>
<dbReference type="CDD" id="cd14686">
    <property type="entry name" value="bZIP"/>
    <property type="match status" value="1"/>
</dbReference>
<evidence type="ECO:0000313" key="3">
    <source>
        <dbReference type="EMBL" id="AXY74996.1"/>
    </source>
</evidence>
<keyword evidence="2" id="KW-0812">Transmembrane</keyword>